<organism evidence="2 3">
    <name type="scientific">Brassica carinata</name>
    <name type="common">Ethiopian mustard</name>
    <name type="synonym">Abyssinian cabbage</name>
    <dbReference type="NCBI Taxonomy" id="52824"/>
    <lineage>
        <taxon>Eukaryota</taxon>
        <taxon>Viridiplantae</taxon>
        <taxon>Streptophyta</taxon>
        <taxon>Embryophyta</taxon>
        <taxon>Tracheophyta</taxon>
        <taxon>Spermatophyta</taxon>
        <taxon>Magnoliopsida</taxon>
        <taxon>eudicotyledons</taxon>
        <taxon>Gunneridae</taxon>
        <taxon>Pentapetalae</taxon>
        <taxon>rosids</taxon>
        <taxon>malvids</taxon>
        <taxon>Brassicales</taxon>
        <taxon>Brassicaceae</taxon>
        <taxon>Brassiceae</taxon>
        <taxon>Brassica</taxon>
    </lineage>
</organism>
<dbReference type="Proteomes" id="UP000886595">
    <property type="component" value="Unassembled WGS sequence"/>
</dbReference>
<feature type="compositionally biased region" description="Basic and acidic residues" evidence="1">
    <location>
        <begin position="54"/>
        <end position="64"/>
    </location>
</feature>
<evidence type="ECO:0000313" key="2">
    <source>
        <dbReference type="EMBL" id="KAG2271695.1"/>
    </source>
</evidence>
<dbReference type="AlphaFoldDB" id="A0A8X7U9X3"/>
<proteinExistence type="predicted"/>
<comment type="caution">
    <text evidence="2">The sequence shown here is derived from an EMBL/GenBank/DDBJ whole genome shotgun (WGS) entry which is preliminary data.</text>
</comment>
<protein>
    <submittedName>
        <fullName evidence="2">Uncharacterized protein</fullName>
    </submittedName>
</protein>
<evidence type="ECO:0000256" key="1">
    <source>
        <dbReference type="SAM" id="MobiDB-lite"/>
    </source>
</evidence>
<dbReference type="EMBL" id="JAAMPC010000013">
    <property type="protein sequence ID" value="KAG2271695.1"/>
    <property type="molecule type" value="Genomic_DNA"/>
</dbReference>
<evidence type="ECO:0000313" key="3">
    <source>
        <dbReference type="Proteomes" id="UP000886595"/>
    </source>
</evidence>
<gene>
    <name evidence="2" type="ORF">Bca52824_066250</name>
</gene>
<accession>A0A8X7U9X3</accession>
<reference evidence="2 3" key="1">
    <citation type="submission" date="2020-02" db="EMBL/GenBank/DDBJ databases">
        <authorList>
            <person name="Ma Q."/>
            <person name="Huang Y."/>
            <person name="Song X."/>
            <person name="Pei D."/>
        </authorList>
    </citation>
    <scope>NUCLEOTIDE SEQUENCE [LARGE SCALE GENOMIC DNA]</scope>
    <source>
        <strain evidence="2">Sxm20200214</strain>
        <tissue evidence="2">Leaf</tissue>
    </source>
</reference>
<sequence>MTSKRFEKVQKEMAELKQAVSQIGSFDTMGKDKAEIPCPSATMGKSSESCPAATKEKGKGKVEESVVPPTVSHSPRQEERRLKRN</sequence>
<feature type="region of interest" description="Disordered" evidence="1">
    <location>
        <begin position="28"/>
        <end position="85"/>
    </location>
</feature>
<keyword evidence="3" id="KW-1185">Reference proteome</keyword>
<name>A0A8X7U9X3_BRACI</name>
<feature type="compositionally biased region" description="Basic and acidic residues" evidence="1">
    <location>
        <begin position="75"/>
        <end position="85"/>
    </location>
</feature>